<reference evidence="2" key="1">
    <citation type="journal article" date="2019" name="Int. J. Syst. Evol. Microbiol.">
        <title>The Global Catalogue of Microorganisms (GCM) 10K type strain sequencing project: providing services to taxonomists for standard genome sequencing and annotation.</title>
        <authorList>
            <consortium name="The Broad Institute Genomics Platform"/>
            <consortium name="The Broad Institute Genome Sequencing Center for Infectious Disease"/>
            <person name="Wu L."/>
            <person name="Ma J."/>
        </authorList>
    </citation>
    <scope>NUCLEOTIDE SEQUENCE [LARGE SCALE GENOMIC DNA]</scope>
    <source>
        <strain evidence="2">JCM 12607</strain>
    </source>
</reference>
<evidence type="ECO:0000313" key="1">
    <source>
        <dbReference type="EMBL" id="MFD0629586.1"/>
    </source>
</evidence>
<proteinExistence type="predicted"/>
<keyword evidence="2" id="KW-1185">Reference proteome</keyword>
<evidence type="ECO:0000313" key="2">
    <source>
        <dbReference type="Proteomes" id="UP001596915"/>
    </source>
</evidence>
<protein>
    <submittedName>
        <fullName evidence="1">DUF6247 family protein</fullName>
    </submittedName>
</protein>
<organism evidence="1 2">
    <name type="scientific">Streptomyces sanglieri</name>
    <dbReference type="NCBI Taxonomy" id="193460"/>
    <lineage>
        <taxon>Bacteria</taxon>
        <taxon>Bacillati</taxon>
        <taxon>Actinomycetota</taxon>
        <taxon>Actinomycetes</taxon>
        <taxon>Kitasatosporales</taxon>
        <taxon>Streptomycetaceae</taxon>
        <taxon>Streptomyces</taxon>
    </lineage>
</organism>
<name>A0ABW2X9P0_9ACTN</name>
<dbReference type="Proteomes" id="UP001596915">
    <property type="component" value="Unassembled WGS sequence"/>
</dbReference>
<dbReference type="InterPro" id="IPR046214">
    <property type="entry name" value="DUF6247"/>
</dbReference>
<accession>A0ABW2X9P0</accession>
<gene>
    <name evidence="1" type="ORF">ACFQ2K_50185</name>
</gene>
<dbReference type="EMBL" id="JBHTGL010000008">
    <property type="protein sequence ID" value="MFD0629586.1"/>
    <property type="molecule type" value="Genomic_DNA"/>
</dbReference>
<dbReference type="Pfam" id="PF19760">
    <property type="entry name" value="DUF6247"/>
    <property type="match status" value="1"/>
</dbReference>
<comment type="caution">
    <text evidence="1">The sequence shown here is derived from an EMBL/GenBank/DDBJ whole genome shotgun (WGS) entry which is preliminary data.</text>
</comment>
<sequence length="97" mass="10618">MSAQPEYAPAPSPGAAAQLLARIRTNHRADAWVPAFERDWGKALEDSRASYSLTPLHDVVRAWRIRLDTAPAVDAFIDSGMEDSGFVALEDVLGPRQ</sequence>